<protein>
    <submittedName>
        <fullName evidence="1">Uncharacterized protein</fullName>
    </submittedName>
</protein>
<dbReference type="Proteomes" id="UP001064048">
    <property type="component" value="Chromosome 6"/>
</dbReference>
<proteinExistence type="predicted"/>
<organism evidence="1 2">
    <name type="scientific">Choristoneura fumiferana</name>
    <name type="common">Spruce budworm moth</name>
    <name type="synonym">Archips fumiferana</name>
    <dbReference type="NCBI Taxonomy" id="7141"/>
    <lineage>
        <taxon>Eukaryota</taxon>
        <taxon>Metazoa</taxon>
        <taxon>Ecdysozoa</taxon>
        <taxon>Arthropoda</taxon>
        <taxon>Hexapoda</taxon>
        <taxon>Insecta</taxon>
        <taxon>Pterygota</taxon>
        <taxon>Neoptera</taxon>
        <taxon>Endopterygota</taxon>
        <taxon>Lepidoptera</taxon>
        <taxon>Glossata</taxon>
        <taxon>Ditrysia</taxon>
        <taxon>Tortricoidea</taxon>
        <taxon>Tortricidae</taxon>
        <taxon>Tortricinae</taxon>
        <taxon>Choristoneura</taxon>
    </lineage>
</organism>
<accession>A0ACC0KI37</accession>
<keyword evidence="2" id="KW-1185">Reference proteome</keyword>
<dbReference type="EMBL" id="CM046106">
    <property type="protein sequence ID" value="KAI8435861.1"/>
    <property type="molecule type" value="Genomic_DNA"/>
</dbReference>
<reference evidence="1 2" key="1">
    <citation type="journal article" date="2022" name="Genome Biol. Evol.">
        <title>The Spruce Budworm Genome: Reconstructing the Evolutionary History of Antifreeze Proteins.</title>
        <authorList>
            <person name="Beliveau C."/>
            <person name="Gagne P."/>
            <person name="Picq S."/>
            <person name="Vernygora O."/>
            <person name="Keeling C.I."/>
            <person name="Pinkney K."/>
            <person name="Doucet D."/>
            <person name="Wen F."/>
            <person name="Johnston J.S."/>
            <person name="Maaroufi H."/>
            <person name="Boyle B."/>
            <person name="Laroche J."/>
            <person name="Dewar K."/>
            <person name="Juretic N."/>
            <person name="Blackburn G."/>
            <person name="Nisole A."/>
            <person name="Brunet B."/>
            <person name="Brandao M."/>
            <person name="Lumley L."/>
            <person name="Duan J."/>
            <person name="Quan G."/>
            <person name="Lucarotti C.J."/>
            <person name="Roe A.D."/>
            <person name="Sperling F.A.H."/>
            <person name="Levesque R.C."/>
            <person name="Cusson M."/>
        </authorList>
    </citation>
    <scope>NUCLEOTIDE SEQUENCE [LARGE SCALE GENOMIC DNA]</scope>
    <source>
        <strain evidence="1">Glfc:IPQL:Cfum</strain>
    </source>
</reference>
<comment type="caution">
    <text evidence="1">The sequence shown here is derived from an EMBL/GenBank/DDBJ whole genome shotgun (WGS) entry which is preliminary data.</text>
</comment>
<gene>
    <name evidence="1" type="ORF">MSG28_004076</name>
</gene>
<evidence type="ECO:0000313" key="2">
    <source>
        <dbReference type="Proteomes" id="UP001064048"/>
    </source>
</evidence>
<sequence length="1228" mass="132829">MFSAPPPPLTIVQKLKTFASIHWRGIVAFLAPIVCIFMLTPFPPEKYQWCAYTLVIMAVYWVSECIPLQVTSFLPVIVFPLTGVMNTRKTCQAYVNDTIIMFLGSIMLASAVEQSGLHKRLALRCIKCIGYSHYKTLFAVCFVTMFISMWITNTAAATLMVPIVFALLRVYEQQGLMRIYEKNASGEQQATELTSCYFCAITFAATIGGVGTLVGTATNLVFKGLFITTYPTAPEYLSFPAFSGFAIPYMLAMNICMYIYLLFMYMGLGRPSSANAKKVKMTKEAIAAAKRAVDKDINALGSITWHEVLVLLLFGGAMAMFFCRSPQIFNGWADLISESAGIPSNFIKDSASAALVVFLMILLPSTKELLKNFTVKNREDLPTNSVMSVINWFEMNKTLPYSFIFLLGGGFALSTAAKKENSDLNGKIGEFLQQLSDLPNAVILLIIIIFTVFVTNFASNVAVCNVIAPIAMELAKVTKQNPLWYNIAAGFSASFCFMIPVGTPGNLIIVAGAGPTVTTIIITWAAIYFYAPIVWPDLHEMPEWVHKRVVTVWHVVPIENESTTLSRRCGGGPARREQKEATELKSVDDVTLSRVSQPQEQKEATELKSVDDVTLSRVSQPQITIDGYDDKQHVLLEKIIEHIVNFKVDPQRFAIMKENHIHKELRVDMAEFMLKGFNAAKPQTIVLWGPPPDLQNQIAQPSSAISFKHSTQSRIEYGRTCKDIGCLNSEVCVLADDPCPIGHTRDCGTYPTCKKKTAVEGSHAEPQPSAPRPTPARPQLPSAGSAPNYPPPAPPAGGSPYGGSPYGGSSPYGNNNGGGSPYGNNNGGGSPYGNNNGGGSPYGGNPYGGNSNGGSNYPGGSPYGGNPYGGSSNPGGSPYGGHSPYGGNSPYGGSTGNRGGNSPYGGTSSGGSSGKKSPLDSIFNTLSNYAGGGGHGTSGGSGGSGLSNIFGSLLTNLSKNGGVNSLFSNTRPIMENPNYSAPSNSRSSNTQHYPSGYQQSYNQPPAQNRNYGQSHAKPNAASTYKPATYGWNVGIGDDINNLGNAYQIENELVARRDALQNSLRVVNTEVPTEISASIDKAKKNCSHTAELKAKSEILQEKVDKQYEDVLKQLKWPMVTGADNSPLPKDVLVKFYGLTKFLFLIEEPDDEQARMLSGDFSLGLYNTQGTKHENIADTDAAFAHAVDEALGFHRELVLMTGHEANSVLSVLTKAEIFVRWLAVEKKCKY</sequence>
<name>A0ACC0KI37_CHOFU</name>
<evidence type="ECO:0000313" key="1">
    <source>
        <dbReference type="EMBL" id="KAI8435861.1"/>
    </source>
</evidence>